<accession>A0A6A6WJ55</accession>
<evidence type="ECO:0000313" key="1">
    <source>
        <dbReference type="EMBL" id="KAF2762419.1"/>
    </source>
</evidence>
<dbReference type="PANTHER" id="PTHR34822">
    <property type="entry name" value="GRPB DOMAIN PROTEIN (AFU_ORTHOLOGUE AFUA_1G01530)"/>
    <property type="match status" value="1"/>
</dbReference>
<dbReference type="RefSeq" id="XP_033604870.1">
    <property type="nucleotide sequence ID" value="XM_033742967.1"/>
</dbReference>
<dbReference type="SUPFAM" id="SSF81301">
    <property type="entry name" value="Nucleotidyltransferase"/>
    <property type="match status" value="1"/>
</dbReference>
<evidence type="ECO:0000313" key="2">
    <source>
        <dbReference type="Proteomes" id="UP000799437"/>
    </source>
</evidence>
<dbReference type="GeneID" id="54484021"/>
<dbReference type="InterPro" id="IPR043519">
    <property type="entry name" value="NT_sf"/>
</dbReference>
<reference evidence="1" key="1">
    <citation type="journal article" date="2020" name="Stud. Mycol.">
        <title>101 Dothideomycetes genomes: a test case for predicting lifestyles and emergence of pathogens.</title>
        <authorList>
            <person name="Haridas S."/>
            <person name="Albert R."/>
            <person name="Binder M."/>
            <person name="Bloem J."/>
            <person name="Labutti K."/>
            <person name="Salamov A."/>
            <person name="Andreopoulos B."/>
            <person name="Baker S."/>
            <person name="Barry K."/>
            <person name="Bills G."/>
            <person name="Bluhm B."/>
            <person name="Cannon C."/>
            <person name="Castanera R."/>
            <person name="Culley D."/>
            <person name="Daum C."/>
            <person name="Ezra D."/>
            <person name="Gonzalez J."/>
            <person name="Henrissat B."/>
            <person name="Kuo A."/>
            <person name="Liang C."/>
            <person name="Lipzen A."/>
            <person name="Lutzoni F."/>
            <person name="Magnuson J."/>
            <person name="Mondo S."/>
            <person name="Nolan M."/>
            <person name="Ohm R."/>
            <person name="Pangilinan J."/>
            <person name="Park H.-J."/>
            <person name="Ramirez L."/>
            <person name="Alfaro M."/>
            <person name="Sun H."/>
            <person name="Tritt A."/>
            <person name="Yoshinaga Y."/>
            <person name="Zwiers L.-H."/>
            <person name="Turgeon B."/>
            <person name="Goodwin S."/>
            <person name="Spatafora J."/>
            <person name="Crous P."/>
            <person name="Grigoriev I."/>
        </authorList>
    </citation>
    <scope>NUCLEOTIDE SEQUENCE</scope>
    <source>
        <strain evidence="1">CBS 121739</strain>
    </source>
</reference>
<name>A0A6A6WJ55_9PEZI</name>
<protein>
    <submittedName>
        <fullName evidence="1">UPF0157-domain-containing protein</fullName>
    </submittedName>
</protein>
<dbReference type="OrthoDB" id="630895at2759"/>
<dbReference type="PANTHER" id="PTHR34822:SF1">
    <property type="entry name" value="GRPB FAMILY PROTEIN"/>
    <property type="match status" value="1"/>
</dbReference>
<dbReference type="AlphaFoldDB" id="A0A6A6WJ55"/>
<gene>
    <name evidence="1" type="ORF">EJ05DRAFT_471449</name>
</gene>
<organism evidence="1 2">
    <name type="scientific">Pseudovirgaria hyperparasitica</name>
    <dbReference type="NCBI Taxonomy" id="470096"/>
    <lineage>
        <taxon>Eukaryota</taxon>
        <taxon>Fungi</taxon>
        <taxon>Dikarya</taxon>
        <taxon>Ascomycota</taxon>
        <taxon>Pezizomycotina</taxon>
        <taxon>Dothideomycetes</taxon>
        <taxon>Dothideomycetes incertae sedis</taxon>
        <taxon>Acrospermales</taxon>
        <taxon>Acrospermaceae</taxon>
        <taxon>Pseudovirgaria</taxon>
    </lineage>
</organism>
<dbReference type="EMBL" id="ML996565">
    <property type="protein sequence ID" value="KAF2762419.1"/>
    <property type="molecule type" value="Genomic_DNA"/>
</dbReference>
<dbReference type="Proteomes" id="UP000799437">
    <property type="component" value="Unassembled WGS sequence"/>
</dbReference>
<proteinExistence type="predicted"/>
<dbReference type="Pfam" id="PF04229">
    <property type="entry name" value="GrpB"/>
    <property type="match status" value="1"/>
</dbReference>
<dbReference type="InterPro" id="IPR007344">
    <property type="entry name" value="GrpB/CoaE"/>
</dbReference>
<sequence>MAPIVVVPYDPAWPSQFEEIKASLEQILAAGSYLSIEHVGSTSVPLLPAKAIIDVDIVVKREALDSVFAALLEKGGYVYRGDFGVQDRHAFRHPELLPTRNVYVCVEGCLGLLNHLALRDVLRRDEALRKEYGDVKMELARQQLELNPYCDAKTEIVLKILAKAGFSEESMAQIVVMNGGPAPNVMDSSAGAPAGETVTTCSSSA</sequence>
<dbReference type="Gene3D" id="3.30.460.10">
    <property type="entry name" value="Beta Polymerase, domain 2"/>
    <property type="match status" value="1"/>
</dbReference>
<keyword evidence="2" id="KW-1185">Reference proteome</keyword>